<dbReference type="Proteomes" id="UP000184188">
    <property type="component" value="Unassembled WGS sequence"/>
</dbReference>
<evidence type="ECO:0000313" key="3">
    <source>
        <dbReference type="Proteomes" id="UP000184188"/>
    </source>
</evidence>
<dbReference type="VEuPathDB" id="FungiDB:ASPZODRAFT_139402"/>
<protein>
    <submittedName>
        <fullName evidence="2">Uncharacterized protein</fullName>
    </submittedName>
</protein>
<evidence type="ECO:0000313" key="2">
    <source>
        <dbReference type="EMBL" id="OJJ50071.1"/>
    </source>
</evidence>
<dbReference type="EMBL" id="KV878337">
    <property type="protein sequence ID" value="OJJ50071.1"/>
    <property type="molecule type" value="Genomic_DNA"/>
</dbReference>
<feature type="transmembrane region" description="Helical" evidence="1">
    <location>
        <begin position="94"/>
        <end position="114"/>
    </location>
</feature>
<proteinExistence type="predicted"/>
<evidence type="ECO:0000256" key="1">
    <source>
        <dbReference type="SAM" id="Phobius"/>
    </source>
</evidence>
<keyword evidence="3" id="KW-1185">Reference proteome</keyword>
<organism evidence="2 3">
    <name type="scientific">Penicilliopsis zonata CBS 506.65</name>
    <dbReference type="NCBI Taxonomy" id="1073090"/>
    <lineage>
        <taxon>Eukaryota</taxon>
        <taxon>Fungi</taxon>
        <taxon>Dikarya</taxon>
        <taxon>Ascomycota</taxon>
        <taxon>Pezizomycotina</taxon>
        <taxon>Eurotiomycetes</taxon>
        <taxon>Eurotiomycetidae</taxon>
        <taxon>Eurotiales</taxon>
        <taxon>Aspergillaceae</taxon>
        <taxon>Penicilliopsis</taxon>
    </lineage>
</organism>
<dbReference type="GeneID" id="34611016"/>
<keyword evidence="1" id="KW-0472">Membrane</keyword>
<feature type="transmembrane region" description="Helical" evidence="1">
    <location>
        <begin position="60"/>
        <end position="82"/>
    </location>
</feature>
<feature type="transmembrane region" description="Helical" evidence="1">
    <location>
        <begin position="126"/>
        <end position="148"/>
    </location>
</feature>
<feature type="transmembrane region" description="Helical" evidence="1">
    <location>
        <begin position="28"/>
        <end position="48"/>
    </location>
</feature>
<keyword evidence="1" id="KW-1133">Transmembrane helix</keyword>
<reference evidence="3" key="1">
    <citation type="journal article" date="2017" name="Genome Biol.">
        <title>Comparative genomics reveals high biological diversity and specific adaptations in the industrially and medically important fungal genus Aspergillus.</title>
        <authorList>
            <person name="de Vries R.P."/>
            <person name="Riley R."/>
            <person name="Wiebenga A."/>
            <person name="Aguilar-Osorio G."/>
            <person name="Amillis S."/>
            <person name="Uchima C.A."/>
            <person name="Anderluh G."/>
            <person name="Asadollahi M."/>
            <person name="Askin M."/>
            <person name="Barry K."/>
            <person name="Battaglia E."/>
            <person name="Bayram O."/>
            <person name="Benocci T."/>
            <person name="Braus-Stromeyer S.A."/>
            <person name="Caldana C."/>
            <person name="Canovas D."/>
            <person name="Cerqueira G.C."/>
            <person name="Chen F."/>
            <person name="Chen W."/>
            <person name="Choi C."/>
            <person name="Clum A."/>
            <person name="Dos Santos R.A."/>
            <person name="Damasio A.R."/>
            <person name="Diallinas G."/>
            <person name="Emri T."/>
            <person name="Fekete E."/>
            <person name="Flipphi M."/>
            <person name="Freyberg S."/>
            <person name="Gallo A."/>
            <person name="Gournas C."/>
            <person name="Habgood R."/>
            <person name="Hainaut M."/>
            <person name="Harispe M.L."/>
            <person name="Henrissat B."/>
            <person name="Hilden K.S."/>
            <person name="Hope R."/>
            <person name="Hossain A."/>
            <person name="Karabika E."/>
            <person name="Karaffa L."/>
            <person name="Karanyi Z."/>
            <person name="Krasevec N."/>
            <person name="Kuo A."/>
            <person name="Kusch H."/>
            <person name="LaButti K."/>
            <person name="Lagendijk E.L."/>
            <person name="Lapidus A."/>
            <person name="Levasseur A."/>
            <person name="Lindquist E."/>
            <person name="Lipzen A."/>
            <person name="Logrieco A.F."/>
            <person name="MacCabe A."/>
            <person name="Maekelae M.R."/>
            <person name="Malavazi I."/>
            <person name="Melin P."/>
            <person name="Meyer V."/>
            <person name="Mielnichuk N."/>
            <person name="Miskei M."/>
            <person name="Molnar A.P."/>
            <person name="Mule G."/>
            <person name="Ngan C.Y."/>
            <person name="Orejas M."/>
            <person name="Orosz E."/>
            <person name="Ouedraogo J.P."/>
            <person name="Overkamp K.M."/>
            <person name="Park H.-S."/>
            <person name="Perrone G."/>
            <person name="Piumi F."/>
            <person name="Punt P.J."/>
            <person name="Ram A.F."/>
            <person name="Ramon A."/>
            <person name="Rauscher S."/>
            <person name="Record E."/>
            <person name="Riano-Pachon D.M."/>
            <person name="Robert V."/>
            <person name="Roehrig J."/>
            <person name="Ruller R."/>
            <person name="Salamov A."/>
            <person name="Salih N.S."/>
            <person name="Samson R.A."/>
            <person name="Sandor E."/>
            <person name="Sanguinetti M."/>
            <person name="Schuetze T."/>
            <person name="Sepcic K."/>
            <person name="Shelest E."/>
            <person name="Sherlock G."/>
            <person name="Sophianopoulou V."/>
            <person name="Squina F.M."/>
            <person name="Sun H."/>
            <person name="Susca A."/>
            <person name="Todd R.B."/>
            <person name="Tsang A."/>
            <person name="Unkles S.E."/>
            <person name="van de Wiele N."/>
            <person name="van Rossen-Uffink D."/>
            <person name="Oliveira J.V."/>
            <person name="Vesth T.C."/>
            <person name="Visser J."/>
            <person name="Yu J.-H."/>
            <person name="Zhou M."/>
            <person name="Andersen M.R."/>
            <person name="Archer D.B."/>
            <person name="Baker S.E."/>
            <person name="Benoit I."/>
            <person name="Brakhage A.A."/>
            <person name="Braus G.H."/>
            <person name="Fischer R."/>
            <person name="Frisvad J.C."/>
            <person name="Goldman G.H."/>
            <person name="Houbraken J."/>
            <person name="Oakley B."/>
            <person name="Pocsi I."/>
            <person name="Scazzocchio C."/>
            <person name="Seiboth B."/>
            <person name="vanKuyk P.A."/>
            <person name="Wortman J."/>
            <person name="Dyer P.S."/>
            <person name="Grigoriev I.V."/>
        </authorList>
    </citation>
    <scope>NUCLEOTIDE SEQUENCE [LARGE SCALE GENOMIC DNA]</scope>
    <source>
        <strain evidence="3">CBS 506.65</strain>
    </source>
</reference>
<dbReference type="AlphaFoldDB" id="A0A1L9SSI4"/>
<dbReference type="RefSeq" id="XP_022584581.1">
    <property type="nucleotide sequence ID" value="XM_022724551.1"/>
</dbReference>
<dbReference type="OrthoDB" id="3254104at2759"/>
<accession>A0A1L9SSI4</accession>
<keyword evidence="1" id="KW-0812">Transmembrane</keyword>
<sequence length="213" mass="23328">MHYAQYYELQPQLPRIRLERDVPWTWKLLATASSGLLLIGLLLFPLAVDGGASQHTNQTTVTIIASALAGTAYASSVAILFFQSQSPKYLLHSVFIPFLLSNLIGLFNLVVTLACRNLFPLTRLGVLVIALCGTFALFYASAAALVSVNSGFCFGPRIGQAGEDRTYLLSDEEMQRRQLLKLLQERGGVDVAPSPEVVHDTFHIEIPRGSASY</sequence>
<gene>
    <name evidence="2" type="ORF">ASPZODRAFT_139402</name>
</gene>
<name>A0A1L9SSI4_9EURO</name>